<feature type="non-terminal residue" evidence="1">
    <location>
        <position position="39"/>
    </location>
</feature>
<proteinExistence type="predicted"/>
<reference evidence="1" key="1">
    <citation type="submission" date="2018-05" db="EMBL/GenBank/DDBJ databases">
        <authorList>
            <person name="Lanie J.A."/>
            <person name="Ng W.-L."/>
            <person name="Kazmierczak K.M."/>
            <person name="Andrzejewski T.M."/>
            <person name="Davidsen T.M."/>
            <person name="Wayne K.J."/>
            <person name="Tettelin H."/>
            <person name="Glass J.I."/>
            <person name="Rusch D."/>
            <person name="Podicherti R."/>
            <person name="Tsui H.-C.T."/>
            <person name="Winkler M.E."/>
        </authorList>
    </citation>
    <scope>NUCLEOTIDE SEQUENCE</scope>
</reference>
<dbReference type="AlphaFoldDB" id="A0A382EDZ2"/>
<accession>A0A382EDZ2</accession>
<protein>
    <submittedName>
        <fullName evidence="1">Uncharacterized protein</fullName>
    </submittedName>
</protein>
<organism evidence="1">
    <name type="scientific">marine metagenome</name>
    <dbReference type="NCBI Taxonomy" id="408172"/>
    <lineage>
        <taxon>unclassified sequences</taxon>
        <taxon>metagenomes</taxon>
        <taxon>ecological metagenomes</taxon>
    </lineage>
</organism>
<evidence type="ECO:0000313" key="1">
    <source>
        <dbReference type="EMBL" id="SVB48880.1"/>
    </source>
</evidence>
<name>A0A382EDZ2_9ZZZZ</name>
<dbReference type="EMBL" id="UINC01044021">
    <property type="protein sequence ID" value="SVB48880.1"/>
    <property type="molecule type" value="Genomic_DNA"/>
</dbReference>
<gene>
    <name evidence="1" type="ORF">METZ01_LOCUS201734</name>
</gene>
<sequence>MVANSALGRSRFDFRRVHDLVVKLAESTGVPHEDATVFA</sequence>